<sequence length="137" mass="15337">MVRCYEAGLDKEKQATSPSHGHLDMARAHTSMWGRHTDAPDAWSDGWCTLPSSEGLDRRHADGYLVTRSILRRRSRLVRGLSSSLLAPEMAGGSAMDALRERMTRMEEALGEWLGEEALRLHGLNTPWAKSKYRGVC</sequence>
<dbReference type="Proteomes" id="UP000288805">
    <property type="component" value="Unassembled WGS sequence"/>
</dbReference>
<organism evidence="2 3">
    <name type="scientific">Vitis vinifera</name>
    <name type="common">Grape</name>
    <dbReference type="NCBI Taxonomy" id="29760"/>
    <lineage>
        <taxon>Eukaryota</taxon>
        <taxon>Viridiplantae</taxon>
        <taxon>Streptophyta</taxon>
        <taxon>Embryophyta</taxon>
        <taxon>Tracheophyta</taxon>
        <taxon>Spermatophyta</taxon>
        <taxon>Magnoliopsida</taxon>
        <taxon>eudicotyledons</taxon>
        <taxon>Gunneridae</taxon>
        <taxon>Pentapetalae</taxon>
        <taxon>rosids</taxon>
        <taxon>Vitales</taxon>
        <taxon>Vitaceae</taxon>
        <taxon>Viteae</taxon>
        <taxon>Vitis</taxon>
    </lineage>
</organism>
<accession>A0A438J710</accession>
<protein>
    <submittedName>
        <fullName evidence="2">Uncharacterized protein</fullName>
    </submittedName>
</protein>
<comment type="caution">
    <text evidence="2">The sequence shown here is derived from an EMBL/GenBank/DDBJ whole genome shotgun (WGS) entry which is preliminary data.</text>
</comment>
<feature type="region of interest" description="Disordered" evidence="1">
    <location>
        <begin position="1"/>
        <end position="22"/>
    </location>
</feature>
<gene>
    <name evidence="2" type="ORF">CK203_025041</name>
</gene>
<reference evidence="2 3" key="1">
    <citation type="journal article" date="2018" name="PLoS Genet.">
        <title>Population sequencing reveals clonal diversity and ancestral inbreeding in the grapevine cultivar Chardonnay.</title>
        <authorList>
            <person name="Roach M.J."/>
            <person name="Johnson D.L."/>
            <person name="Bohlmann J."/>
            <person name="van Vuuren H.J."/>
            <person name="Jones S.J."/>
            <person name="Pretorius I.S."/>
            <person name="Schmidt S.A."/>
            <person name="Borneman A.R."/>
        </authorList>
    </citation>
    <scope>NUCLEOTIDE SEQUENCE [LARGE SCALE GENOMIC DNA]</scope>
    <source>
        <strain evidence="3">cv. Chardonnay</strain>
        <tissue evidence="2">Leaf</tissue>
    </source>
</reference>
<proteinExistence type="predicted"/>
<dbReference type="EMBL" id="QGNW01000059">
    <property type="protein sequence ID" value="RVX04753.1"/>
    <property type="molecule type" value="Genomic_DNA"/>
</dbReference>
<evidence type="ECO:0000313" key="2">
    <source>
        <dbReference type="EMBL" id="RVX04753.1"/>
    </source>
</evidence>
<name>A0A438J710_VITVI</name>
<evidence type="ECO:0000256" key="1">
    <source>
        <dbReference type="SAM" id="MobiDB-lite"/>
    </source>
</evidence>
<dbReference type="AlphaFoldDB" id="A0A438J710"/>
<evidence type="ECO:0000313" key="3">
    <source>
        <dbReference type="Proteomes" id="UP000288805"/>
    </source>
</evidence>